<feature type="domain" description="RanBP2-type" evidence="15">
    <location>
        <begin position="233"/>
        <end position="266"/>
    </location>
</feature>
<dbReference type="CDD" id="cd01414">
    <property type="entry name" value="SAICAR_synt_Sc"/>
    <property type="match status" value="1"/>
</dbReference>
<dbReference type="EC" id="6.3.2.6" evidence="2"/>
<dbReference type="PANTHER" id="PTHR43700">
    <property type="entry name" value="PHOSPHORIBOSYLAMINOIMIDAZOLE-SUCCINOCARBOXAMIDE SYNTHASE"/>
    <property type="match status" value="1"/>
</dbReference>
<comment type="pathway">
    <text evidence="1">Purine metabolism; IMP biosynthesis via de novo pathway; 5-amino-1-(5-phospho-D-ribosyl)imidazole-4-carboxamide from 5-amino-1-(5-phospho-D-ribosyl)imidazole-4-carboxylate: step 1/2.</text>
</comment>
<dbReference type="InterPro" id="IPR028923">
    <property type="entry name" value="SAICAR_synt/ADE2_N"/>
</dbReference>
<dbReference type="PROSITE" id="PS50199">
    <property type="entry name" value="ZF_RANBP2_2"/>
    <property type="match status" value="1"/>
</dbReference>
<dbReference type="SUPFAM" id="SSF54928">
    <property type="entry name" value="RNA-binding domain, RBD"/>
    <property type="match status" value="2"/>
</dbReference>
<dbReference type="InterPro" id="IPR035979">
    <property type="entry name" value="RBD_domain_sf"/>
</dbReference>
<feature type="region of interest" description="Disordered" evidence="13">
    <location>
        <begin position="446"/>
        <end position="481"/>
    </location>
</feature>
<evidence type="ECO:0000256" key="3">
    <source>
        <dbReference type="ARBA" id="ARBA00016460"/>
    </source>
</evidence>
<evidence type="ECO:0000256" key="2">
    <source>
        <dbReference type="ARBA" id="ARBA00012217"/>
    </source>
</evidence>
<keyword evidence="9" id="KW-0862">Zinc</keyword>
<reference evidence="16 17" key="1">
    <citation type="submission" date="2015-05" db="EMBL/GenBank/DDBJ databases">
        <authorList>
            <person name="Wang D.B."/>
            <person name="Wang M."/>
        </authorList>
    </citation>
    <scope>NUCLEOTIDE SEQUENCE [LARGE SCALE GENOMIC DNA]</scope>
    <source>
        <strain evidence="16">VL1</strain>
    </source>
</reference>
<organism evidence="16 17">
    <name type="scientific">Verticillium longisporum</name>
    <name type="common">Verticillium dahliae var. longisporum</name>
    <dbReference type="NCBI Taxonomy" id="100787"/>
    <lineage>
        <taxon>Eukaryota</taxon>
        <taxon>Fungi</taxon>
        <taxon>Dikarya</taxon>
        <taxon>Ascomycota</taxon>
        <taxon>Pezizomycotina</taxon>
        <taxon>Sordariomycetes</taxon>
        <taxon>Hypocreomycetidae</taxon>
        <taxon>Glomerellales</taxon>
        <taxon>Plectosphaerellaceae</taxon>
        <taxon>Verticillium</taxon>
    </lineage>
</organism>
<dbReference type="PROSITE" id="PS50174">
    <property type="entry name" value="G_PATCH"/>
    <property type="match status" value="1"/>
</dbReference>
<dbReference type="AlphaFoldDB" id="A0A0G4LYW7"/>
<dbReference type="GO" id="GO:0005524">
    <property type="term" value="F:ATP binding"/>
    <property type="evidence" value="ECO:0007669"/>
    <property type="project" value="UniProtKB-KW"/>
</dbReference>
<feature type="compositionally biased region" description="Basic and acidic residues" evidence="13">
    <location>
        <begin position="9"/>
        <end position="24"/>
    </location>
</feature>
<gene>
    <name evidence="16" type="ORF">BN1708_014722</name>
</gene>
<dbReference type="InterPro" id="IPR018236">
    <property type="entry name" value="SAICAR_synthetase_CS"/>
</dbReference>
<dbReference type="Gene3D" id="3.30.470.20">
    <property type="entry name" value="ATP-grasp fold, B domain"/>
    <property type="match status" value="2"/>
</dbReference>
<dbReference type="InterPro" id="IPR012677">
    <property type="entry name" value="Nucleotide-bd_a/b_plait_sf"/>
</dbReference>
<evidence type="ECO:0000256" key="13">
    <source>
        <dbReference type="SAM" id="MobiDB-lite"/>
    </source>
</evidence>
<dbReference type="GO" id="GO:0005737">
    <property type="term" value="C:cytoplasm"/>
    <property type="evidence" value="ECO:0007669"/>
    <property type="project" value="TreeGrafter"/>
</dbReference>
<dbReference type="GO" id="GO:0003676">
    <property type="term" value="F:nucleic acid binding"/>
    <property type="evidence" value="ECO:0007669"/>
    <property type="project" value="InterPro"/>
</dbReference>
<feature type="region of interest" description="Disordered" evidence="13">
    <location>
        <begin position="1"/>
        <end position="133"/>
    </location>
</feature>
<dbReference type="PANTHER" id="PTHR43700:SF1">
    <property type="entry name" value="PHOSPHORIBOSYLAMINOIMIDAZOLE-SUCCINOCARBOXAMIDE SYNTHASE"/>
    <property type="match status" value="1"/>
</dbReference>
<dbReference type="GO" id="GO:0008270">
    <property type="term" value="F:zinc ion binding"/>
    <property type="evidence" value="ECO:0007669"/>
    <property type="project" value="UniProtKB-KW"/>
</dbReference>
<dbReference type="Gene3D" id="3.30.70.330">
    <property type="match status" value="1"/>
</dbReference>
<evidence type="ECO:0000256" key="9">
    <source>
        <dbReference type="ARBA" id="ARBA00022833"/>
    </source>
</evidence>
<dbReference type="Gene3D" id="3.30.200.20">
    <property type="entry name" value="Phosphorylase Kinase, domain 1"/>
    <property type="match status" value="1"/>
</dbReference>
<evidence type="ECO:0000256" key="1">
    <source>
        <dbReference type="ARBA" id="ARBA00004672"/>
    </source>
</evidence>
<feature type="compositionally biased region" description="Basic and acidic residues" evidence="13">
    <location>
        <begin position="641"/>
        <end position="652"/>
    </location>
</feature>
<evidence type="ECO:0000256" key="11">
    <source>
        <dbReference type="ARBA" id="ARBA00030409"/>
    </source>
</evidence>
<dbReference type="InterPro" id="IPR000467">
    <property type="entry name" value="G_patch_dom"/>
</dbReference>
<dbReference type="UniPathway" id="UPA00074">
    <property type="reaction ID" value="UER00131"/>
</dbReference>
<evidence type="ECO:0000256" key="7">
    <source>
        <dbReference type="ARBA" id="ARBA00022755"/>
    </source>
</evidence>
<keyword evidence="17" id="KW-1185">Reference proteome</keyword>
<feature type="compositionally biased region" description="Basic and acidic residues" evidence="13">
    <location>
        <begin position="70"/>
        <end position="79"/>
    </location>
</feature>
<keyword evidence="8 12" id="KW-0863">Zinc-finger</keyword>
<dbReference type="PROSITE" id="PS01057">
    <property type="entry name" value="SAICAR_SYNTHETASE_1"/>
    <property type="match status" value="1"/>
</dbReference>
<dbReference type="Proteomes" id="UP000044602">
    <property type="component" value="Unassembled WGS sequence"/>
</dbReference>
<dbReference type="InterPro" id="IPR001876">
    <property type="entry name" value="Znf_RanBP2"/>
</dbReference>
<evidence type="ECO:0000256" key="4">
    <source>
        <dbReference type="ARBA" id="ARBA00022598"/>
    </source>
</evidence>
<dbReference type="Gene3D" id="4.10.1060.10">
    <property type="entry name" value="Zinc finger, RanBP2-type"/>
    <property type="match status" value="1"/>
</dbReference>
<feature type="compositionally biased region" description="Basic and acidic residues" evidence="13">
    <location>
        <begin position="452"/>
        <end position="465"/>
    </location>
</feature>
<feature type="compositionally biased region" description="Basic and acidic residues" evidence="13">
    <location>
        <begin position="672"/>
        <end position="681"/>
    </location>
</feature>
<evidence type="ECO:0000256" key="12">
    <source>
        <dbReference type="PROSITE-ProRule" id="PRU00322"/>
    </source>
</evidence>
<evidence type="ECO:0000313" key="16">
    <source>
        <dbReference type="EMBL" id="CRK27204.1"/>
    </source>
</evidence>
<evidence type="ECO:0000256" key="5">
    <source>
        <dbReference type="ARBA" id="ARBA00022723"/>
    </source>
</evidence>
<feature type="compositionally biased region" description="Basic and acidic residues" evidence="13">
    <location>
        <begin position="89"/>
        <end position="122"/>
    </location>
</feature>
<dbReference type="PROSITE" id="PS01358">
    <property type="entry name" value="ZF_RANBP2_1"/>
    <property type="match status" value="1"/>
</dbReference>
<dbReference type="SMART" id="SM00547">
    <property type="entry name" value="ZnF_RBZ"/>
    <property type="match status" value="1"/>
</dbReference>
<dbReference type="STRING" id="100787.A0A0G4LYW7"/>
<keyword evidence="7" id="KW-0658">Purine biosynthesis</keyword>
<dbReference type="SUPFAM" id="SSF90209">
    <property type="entry name" value="Ran binding protein zinc finger-like"/>
    <property type="match status" value="1"/>
</dbReference>
<dbReference type="EMBL" id="CVQH01020330">
    <property type="protein sequence ID" value="CRK27204.1"/>
    <property type="molecule type" value="Genomic_DNA"/>
</dbReference>
<name>A0A0G4LYW7_VERLO</name>
<keyword evidence="4" id="KW-0436">Ligase</keyword>
<dbReference type="PROSITE" id="PS01058">
    <property type="entry name" value="SAICAR_SYNTHETASE_2"/>
    <property type="match status" value="1"/>
</dbReference>
<evidence type="ECO:0000313" key="17">
    <source>
        <dbReference type="Proteomes" id="UP000044602"/>
    </source>
</evidence>
<dbReference type="SMART" id="SM00443">
    <property type="entry name" value="G_patch"/>
    <property type="match status" value="1"/>
</dbReference>
<evidence type="ECO:0000256" key="10">
    <source>
        <dbReference type="ARBA" id="ARBA00022840"/>
    </source>
</evidence>
<feature type="domain" description="G-patch" evidence="14">
    <location>
        <begin position="724"/>
        <end position="770"/>
    </location>
</feature>
<keyword evidence="10" id="KW-0067">ATP-binding</keyword>
<dbReference type="GO" id="GO:0004639">
    <property type="term" value="F:phosphoribosylaminoimidazolesuccinocarboxamide synthase activity"/>
    <property type="evidence" value="ECO:0007669"/>
    <property type="project" value="UniProtKB-EC"/>
</dbReference>
<dbReference type="SUPFAM" id="SSF56104">
    <property type="entry name" value="SAICAR synthase-like"/>
    <property type="match status" value="2"/>
</dbReference>
<accession>A0A0G4LYW7</accession>
<keyword evidence="5" id="KW-0479">Metal-binding</keyword>
<evidence type="ECO:0000259" key="15">
    <source>
        <dbReference type="PROSITE" id="PS50199"/>
    </source>
</evidence>
<keyword evidence="6" id="KW-0547">Nucleotide-binding</keyword>
<dbReference type="HAMAP" id="MF_00137">
    <property type="entry name" value="SAICAR_synth"/>
    <property type="match status" value="1"/>
</dbReference>
<dbReference type="Pfam" id="PF01585">
    <property type="entry name" value="G-patch"/>
    <property type="match status" value="1"/>
</dbReference>
<evidence type="ECO:0000256" key="8">
    <source>
        <dbReference type="ARBA" id="ARBA00022771"/>
    </source>
</evidence>
<evidence type="ECO:0000259" key="14">
    <source>
        <dbReference type="PROSITE" id="PS50174"/>
    </source>
</evidence>
<proteinExistence type="inferred from homology"/>
<feature type="region of interest" description="Disordered" evidence="13">
    <location>
        <begin position="312"/>
        <end position="338"/>
    </location>
</feature>
<dbReference type="GO" id="GO:0006189">
    <property type="term" value="P:'de novo' IMP biosynthetic process"/>
    <property type="evidence" value="ECO:0007669"/>
    <property type="project" value="UniProtKB-UniPathway"/>
</dbReference>
<protein>
    <recommendedName>
        <fullName evidence="3">Phosphoribosylaminoimidazole-succinocarboxamide synthase</fullName>
        <ecNumber evidence="2">6.3.2.6</ecNumber>
    </recommendedName>
    <alternativeName>
        <fullName evidence="11">SAICAR synthetase</fullName>
    </alternativeName>
</protein>
<evidence type="ECO:0000256" key="6">
    <source>
        <dbReference type="ARBA" id="ARBA00022741"/>
    </source>
</evidence>
<feature type="compositionally biased region" description="Polar residues" evidence="13">
    <location>
        <begin position="34"/>
        <end position="43"/>
    </location>
</feature>
<sequence length="1235" mass="135015">MADDFPDSGSRDRSYPNRDDDNNGRRSPPRGPRAQSNDATQQRYQDHKDGYRSPARNELSYDDAPPGDGRQAHDPRDYYYQESSGWDDEGTHRGDYRDRRDRDGCDWSRSQADDGQHDDYRASGRPASPSRKLQRLPTDTIILEGLAPDLTANDVREFLDKSCDMSRYLAIDVRLPPGRARRAFVQFGHIDDAVDFMQAHHSSLSFDFDEDPNDRWPVYMHYARSSRDELDSRGGAGKEDWICLTCDFSNYASRMRCKRCGASPADDGPHDNITGESDAGTTPSQILVFFPLAPSVTEDVLAVGASKLELAEKRPAPKPSGEGPPKLKSTAPTGDGAGFGAKPGSLHRVFLMRHRNTDESLKFGFAEFWTVEDALAALDKFKRLREFTIASAAVTVSTIHLGVFVPETREILPPIEKLSFFPLFNPTIRVKYWESSVYPSQKLVTEAAPEQPKAKVDEESADGVKKSKKRKAEGALPGTSKKAAPMMGQMAFWQKKHDEIHEGKKQAELNAQEREQEMMARSGERAPVKISLAGGVLAPPGAENRGAIKISLSSGAAVASVSASTAPTLAAPWKDTDDASTPKAEVAKSVASYVDHEKVCCLLCMMKYKSLDDLNTHERSRNHKTAMADEAKVKAAQPRIAARDKRMAKALEETVGQGGALAPQDDGSAPQYRDRAKERRQVFSQPNKPGAPPPGAKSVPRRDDSKAHSSKTGSREASPPAAALQSKGSAMLAKMGWSSGQGLGAKGEGRTEVIETHAYQEGVGLGAEGGNLGDAAELARRKTTNSYADYVDTIIDSSVPTAAMSSSAPLTTLSLPSLERIASGKVRDLFALPDDPTSLLFVATDRISAYDVILQNGIPNKGAVLTLLSQFWFRLLAERVPDLRTHFLSLGAPAALPLTPAERALTAHRAMRVRRLKVFPVEAIVRGYLAGSGYAEYAKSSTVHGIPLPAGLRRCEKLPTPLYTPSTKADQGQHDENIHPDAAAALTPDPSVRLPFLFFLGPSPPEIIMQLCGSFVREAPHLDTAVARAGAASLILLKHIAKPIILLWWRRRVRHLLRSARCGRRRLRLRRCEKLPTPLYTPSTKADQGQHDENIHPDAAAALVGAAYAPRIERLALALYTAAAEYALARGVIIADTKFEFGLDEATDDIVLVDETLTPDSSRFWPADRYEVGREQESFDKQFVRDWLVARGLKGVDGVAVPDDVAAQTAEKYREIFAKLTGEPFEAAVAHVGAA</sequence>
<feature type="region of interest" description="Disordered" evidence="13">
    <location>
        <begin position="620"/>
        <end position="729"/>
    </location>
</feature>
<dbReference type="InterPro" id="IPR036443">
    <property type="entry name" value="Znf_RanBP2_sf"/>
</dbReference>
<dbReference type="Pfam" id="PF01259">
    <property type="entry name" value="SAICAR_synt"/>
    <property type="match status" value="2"/>
</dbReference>